<dbReference type="PROSITE" id="PS01124">
    <property type="entry name" value="HTH_ARAC_FAMILY_2"/>
    <property type="match status" value="1"/>
</dbReference>
<keyword evidence="4" id="KW-0804">Transcription</keyword>
<evidence type="ECO:0000256" key="3">
    <source>
        <dbReference type="ARBA" id="ARBA00023125"/>
    </source>
</evidence>
<comment type="function">
    <text evidence="5">Regulatory protein of the TOL plasmid xyl operons. XylS activates the xylXYZLTEGFJQKIH operon required for the degradation of toluene, m-xylene and p-xylene.</text>
</comment>
<dbReference type="EMBL" id="JANEWF010000013">
    <property type="protein sequence ID" value="MDA8484105.1"/>
    <property type="molecule type" value="Genomic_DNA"/>
</dbReference>
<comment type="caution">
    <text evidence="7">The sequence shown here is derived from an EMBL/GenBank/DDBJ whole genome shotgun (WGS) entry which is preliminary data.</text>
</comment>
<keyword evidence="3" id="KW-0238">DNA-binding</keyword>
<dbReference type="PANTHER" id="PTHR46796:SF14">
    <property type="entry name" value="TRANSCRIPTIONAL REGULATORY PROTEIN"/>
    <property type="match status" value="1"/>
</dbReference>
<feature type="domain" description="HTH araC/xylS-type" evidence="6">
    <location>
        <begin position="24"/>
        <end position="122"/>
    </location>
</feature>
<dbReference type="Pfam" id="PF12833">
    <property type="entry name" value="HTH_18"/>
    <property type="match status" value="1"/>
</dbReference>
<dbReference type="InterPro" id="IPR018060">
    <property type="entry name" value="HTH_AraC"/>
</dbReference>
<evidence type="ECO:0000313" key="8">
    <source>
        <dbReference type="Proteomes" id="UP001211689"/>
    </source>
</evidence>
<dbReference type="PROSITE" id="PS00041">
    <property type="entry name" value="HTH_ARAC_FAMILY_1"/>
    <property type="match status" value="1"/>
</dbReference>
<evidence type="ECO:0000256" key="2">
    <source>
        <dbReference type="ARBA" id="ARBA00023015"/>
    </source>
</evidence>
<dbReference type="InterPro" id="IPR050204">
    <property type="entry name" value="AraC_XylS_family_regulators"/>
</dbReference>
<proteinExistence type="predicted"/>
<gene>
    <name evidence="7" type="ORF">NNO07_13590</name>
</gene>
<evidence type="ECO:0000256" key="4">
    <source>
        <dbReference type="ARBA" id="ARBA00023163"/>
    </source>
</evidence>
<protein>
    <submittedName>
        <fullName evidence="7">AraC family transcriptional regulator</fullName>
    </submittedName>
</protein>
<dbReference type="SUPFAM" id="SSF46689">
    <property type="entry name" value="Homeodomain-like"/>
    <property type="match status" value="2"/>
</dbReference>
<dbReference type="InterPro" id="IPR009057">
    <property type="entry name" value="Homeodomain-like_sf"/>
</dbReference>
<keyword evidence="2" id="KW-0805">Transcription regulation</keyword>
<organism evidence="7 8">
    <name type="scientific">Metapseudomonas resinovorans</name>
    <name type="common">Pseudomonas resinovorans</name>
    <dbReference type="NCBI Taxonomy" id="53412"/>
    <lineage>
        <taxon>Bacteria</taxon>
        <taxon>Pseudomonadati</taxon>
        <taxon>Pseudomonadota</taxon>
        <taxon>Gammaproteobacteria</taxon>
        <taxon>Pseudomonadales</taxon>
        <taxon>Pseudomonadaceae</taxon>
        <taxon>Metapseudomonas</taxon>
    </lineage>
</organism>
<comment type="subcellular location">
    <subcellularLocation>
        <location evidence="1">Cytoplasm</location>
    </subcellularLocation>
</comment>
<name>A0ABT4Y6A0_METRE</name>
<dbReference type="Gene3D" id="1.10.10.60">
    <property type="entry name" value="Homeodomain-like"/>
    <property type="match status" value="2"/>
</dbReference>
<accession>A0ABT4Y6A0</accession>
<dbReference type="InterPro" id="IPR018062">
    <property type="entry name" value="HTH_AraC-typ_CS"/>
</dbReference>
<evidence type="ECO:0000256" key="5">
    <source>
        <dbReference type="ARBA" id="ARBA00037345"/>
    </source>
</evidence>
<sequence length="132" mass="14893">MLSESIERSTGYAEARKLARWQEEQALKLILTHLEGSITVTWLADACALSRSDFTRKFKVSTGHSPLEWVRLQRVEKAKRLLTDADRPLAEIGLECGFYDQAHFCRVFNRLTGISPKGWIRQARGAPSTSAS</sequence>
<dbReference type="RefSeq" id="WP_271471063.1">
    <property type="nucleotide sequence ID" value="NZ_JANEWF010000013.1"/>
</dbReference>
<dbReference type="PANTHER" id="PTHR46796">
    <property type="entry name" value="HTH-TYPE TRANSCRIPTIONAL ACTIVATOR RHAS-RELATED"/>
    <property type="match status" value="1"/>
</dbReference>
<evidence type="ECO:0000313" key="7">
    <source>
        <dbReference type="EMBL" id="MDA8484105.1"/>
    </source>
</evidence>
<keyword evidence="8" id="KW-1185">Reference proteome</keyword>
<evidence type="ECO:0000256" key="1">
    <source>
        <dbReference type="ARBA" id="ARBA00004496"/>
    </source>
</evidence>
<reference evidence="7 8" key="1">
    <citation type="submission" date="2022-07" db="EMBL/GenBank/DDBJ databases">
        <title>Genome Analysis of Selected Gammaproteobacteria from Nigerian Food snails.</title>
        <authorList>
            <person name="Okafor A.C."/>
        </authorList>
    </citation>
    <scope>NUCLEOTIDE SEQUENCE [LARGE SCALE GENOMIC DNA]</scope>
    <source>
        <strain evidence="7 8">Awg 2</strain>
    </source>
</reference>
<dbReference type="SMART" id="SM00342">
    <property type="entry name" value="HTH_ARAC"/>
    <property type="match status" value="1"/>
</dbReference>
<evidence type="ECO:0000259" key="6">
    <source>
        <dbReference type="PROSITE" id="PS01124"/>
    </source>
</evidence>
<dbReference type="Proteomes" id="UP001211689">
    <property type="component" value="Unassembled WGS sequence"/>
</dbReference>